<accession>A0ABR1S575</accession>
<proteinExistence type="predicted"/>
<comment type="caution">
    <text evidence="2">The sequence shown here is derived from an EMBL/GenBank/DDBJ whole genome shotgun (WGS) entry which is preliminary data.</text>
</comment>
<gene>
    <name evidence="2" type="ORF">PG991_004035</name>
</gene>
<dbReference type="EMBL" id="JAQQWI010000007">
    <property type="protein sequence ID" value="KAK8026979.1"/>
    <property type="molecule type" value="Genomic_DNA"/>
</dbReference>
<evidence type="ECO:0000313" key="3">
    <source>
        <dbReference type="Proteomes" id="UP001396898"/>
    </source>
</evidence>
<sequence>MEVKIRMPWHQVRLESHAYFSQISQLYGGLSHDRNLPDKRSKSRSPHIDGDIAKREREDQENLRRMVDFLKMIEKARSSPACRLTLVLKCAEEQEKGKATLYARSDGRSLVPDDMVLALGG</sequence>
<organism evidence="2 3">
    <name type="scientific">Apiospora marii</name>
    <dbReference type="NCBI Taxonomy" id="335849"/>
    <lineage>
        <taxon>Eukaryota</taxon>
        <taxon>Fungi</taxon>
        <taxon>Dikarya</taxon>
        <taxon>Ascomycota</taxon>
        <taxon>Pezizomycotina</taxon>
        <taxon>Sordariomycetes</taxon>
        <taxon>Xylariomycetidae</taxon>
        <taxon>Amphisphaeriales</taxon>
        <taxon>Apiosporaceae</taxon>
        <taxon>Apiospora</taxon>
    </lineage>
</organism>
<reference evidence="2 3" key="1">
    <citation type="submission" date="2023-01" db="EMBL/GenBank/DDBJ databases">
        <title>Analysis of 21 Apiospora genomes using comparative genomics revels a genus with tremendous synthesis potential of carbohydrate active enzymes and secondary metabolites.</title>
        <authorList>
            <person name="Sorensen T."/>
        </authorList>
    </citation>
    <scope>NUCLEOTIDE SEQUENCE [LARGE SCALE GENOMIC DNA]</scope>
    <source>
        <strain evidence="2 3">CBS 20057</strain>
    </source>
</reference>
<evidence type="ECO:0000313" key="2">
    <source>
        <dbReference type="EMBL" id="KAK8026979.1"/>
    </source>
</evidence>
<protein>
    <submittedName>
        <fullName evidence="2">Uncharacterized protein</fullName>
    </submittedName>
</protein>
<name>A0ABR1S575_9PEZI</name>
<evidence type="ECO:0000256" key="1">
    <source>
        <dbReference type="SAM" id="MobiDB-lite"/>
    </source>
</evidence>
<dbReference type="Proteomes" id="UP001396898">
    <property type="component" value="Unassembled WGS sequence"/>
</dbReference>
<feature type="region of interest" description="Disordered" evidence="1">
    <location>
        <begin position="29"/>
        <end position="59"/>
    </location>
</feature>
<keyword evidence="3" id="KW-1185">Reference proteome</keyword>
<feature type="compositionally biased region" description="Basic and acidic residues" evidence="1">
    <location>
        <begin position="31"/>
        <end position="59"/>
    </location>
</feature>